<sequence>MGFHKAKHKKFLSSDEAEKLFETVDETGHSNKEVAEIQRKRRAEKGNAQDVDPLSNTDPSGSTIDRTIRRTAVGFVVITLIVVTLAQTSCGVIRRVTTGHLSKEVNITTVSRSMRNGIGWGNGFTSFPEEFSVEQADESSGVVEVTVIDTTSNNAAEAFSSAQVQASALSINALLNPKVHAVIYHVNVRVDDHGNFLHNTMFGFLRPVGTVRNFMTFIWTKNTSDQGVNFTCQITGLDEETTAGIRDKLQANLVLSKILPTTQGTEDQKNKAATTANTTTETAGSK</sequence>
<accession>A0AB38A6I3</accession>
<dbReference type="AlphaFoldDB" id="A0AB38A6I3"/>
<dbReference type="RefSeq" id="WP_021736157.1">
    <property type="nucleotide sequence ID" value="NZ_CALJSN010000007.1"/>
</dbReference>
<keyword evidence="2" id="KW-0812">Transmembrane</keyword>
<feature type="region of interest" description="Disordered" evidence="1">
    <location>
        <begin position="41"/>
        <end position="63"/>
    </location>
</feature>
<reference evidence="3 4" key="1">
    <citation type="submission" date="2016-10" db="EMBL/GenBank/DDBJ databases">
        <authorList>
            <person name="Varghese N."/>
            <person name="Submissions S."/>
        </authorList>
    </citation>
    <scope>NUCLEOTIDE SEQUENCE [LARGE SCALE GENOMIC DNA]</scope>
    <source>
        <strain evidence="3 4">DSM 20586</strain>
    </source>
</reference>
<organism evidence="3 4">
    <name type="scientific">Atopobium minutum</name>
    <dbReference type="NCBI Taxonomy" id="1381"/>
    <lineage>
        <taxon>Bacteria</taxon>
        <taxon>Bacillati</taxon>
        <taxon>Actinomycetota</taxon>
        <taxon>Coriobacteriia</taxon>
        <taxon>Coriobacteriales</taxon>
        <taxon>Atopobiaceae</taxon>
        <taxon>Atopobium</taxon>
    </lineage>
</organism>
<proteinExistence type="predicted"/>
<evidence type="ECO:0000313" key="3">
    <source>
        <dbReference type="EMBL" id="SEB67977.1"/>
    </source>
</evidence>
<dbReference type="Proteomes" id="UP000183687">
    <property type="component" value="Unassembled WGS sequence"/>
</dbReference>
<feature type="transmembrane region" description="Helical" evidence="2">
    <location>
        <begin position="72"/>
        <end position="94"/>
    </location>
</feature>
<feature type="compositionally biased region" description="Polar residues" evidence="1">
    <location>
        <begin position="54"/>
        <end position="63"/>
    </location>
</feature>
<evidence type="ECO:0008006" key="5">
    <source>
        <dbReference type="Google" id="ProtNLM"/>
    </source>
</evidence>
<evidence type="ECO:0000256" key="2">
    <source>
        <dbReference type="SAM" id="Phobius"/>
    </source>
</evidence>
<evidence type="ECO:0000313" key="4">
    <source>
        <dbReference type="Proteomes" id="UP000183687"/>
    </source>
</evidence>
<comment type="caution">
    <text evidence="3">The sequence shown here is derived from an EMBL/GenBank/DDBJ whole genome shotgun (WGS) entry which is preliminary data.</text>
</comment>
<feature type="compositionally biased region" description="Low complexity" evidence="1">
    <location>
        <begin position="272"/>
        <end position="286"/>
    </location>
</feature>
<protein>
    <recommendedName>
        <fullName evidence="5">DUF4825 domain-containing protein</fullName>
    </recommendedName>
</protein>
<gene>
    <name evidence="3" type="ORF">SAMN04489746_0862</name>
</gene>
<keyword evidence="2" id="KW-0472">Membrane</keyword>
<name>A0AB38A6I3_9ACTN</name>
<feature type="region of interest" description="Disordered" evidence="1">
    <location>
        <begin position="264"/>
        <end position="286"/>
    </location>
</feature>
<keyword evidence="2" id="KW-1133">Transmembrane helix</keyword>
<evidence type="ECO:0000256" key="1">
    <source>
        <dbReference type="SAM" id="MobiDB-lite"/>
    </source>
</evidence>
<dbReference type="EMBL" id="FNSH01000001">
    <property type="protein sequence ID" value="SEB67977.1"/>
    <property type="molecule type" value="Genomic_DNA"/>
</dbReference>